<dbReference type="EMBL" id="GGEC01052503">
    <property type="protein sequence ID" value="MBX32987.1"/>
    <property type="molecule type" value="Transcribed_RNA"/>
</dbReference>
<proteinExistence type="predicted"/>
<organism evidence="1">
    <name type="scientific">Rhizophora mucronata</name>
    <name type="common">Asiatic mangrove</name>
    <dbReference type="NCBI Taxonomy" id="61149"/>
    <lineage>
        <taxon>Eukaryota</taxon>
        <taxon>Viridiplantae</taxon>
        <taxon>Streptophyta</taxon>
        <taxon>Embryophyta</taxon>
        <taxon>Tracheophyta</taxon>
        <taxon>Spermatophyta</taxon>
        <taxon>Magnoliopsida</taxon>
        <taxon>eudicotyledons</taxon>
        <taxon>Gunneridae</taxon>
        <taxon>Pentapetalae</taxon>
        <taxon>rosids</taxon>
        <taxon>fabids</taxon>
        <taxon>Malpighiales</taxon>
        <taxon>Rhizophoraceae</taxon>
        <taxon>Rhizophora</taxon>
    </lineage>
</organism>
<sequence>MAVSGLASTSPNVNVRKILPIFRVLILSAFVLLC</sequence>
<name>A0A2P2MRZ4_RHIMU</name>
<accession>A0A2P2MRZ4</accession>
<protein>
    <submittedName>
        <fullName evidence="1">Uncharacterized protein MANES_08G047400</fullName>
    </submittedName>
</protein>
<evidence type="ECO:0000313" key="1">
    <source>
        <dbReference type="EMBL" id="MBX32987.1"/>
    </source>
</evidence>
<reference evidence="1" key="1">
    <citation type="submission" date="2018-02" db="EMBL/GenBank/DDBJ databases">
        <title>Rhizophora mucronata_Transcriptome.</title>
        <authorList>
            <person name="Meera S.P."/>
            <person name="Sreeshan A."/>
            <person name="Augustine A."/>
        </authorList>
    </citation>
    <scope>NUCLEOTIDE SEQUENCE</scope>
    <source>
        <tissue evidence="1">Leaf</tissue>
    </source>
</reference>
<dbReference type="AlphaFoldDB" id="A0A2P2MRZ4"/>